<keyword evidence="4" id="KW-0238">DNA-binding</keyword>
<sequence length="511" mass="56169">MNRATSSVPGAKRCARNGHRFPNHIATTLDIHITLHGRRDLTGQIYGQLRAGIIEGRLAANLRLPSTRELAAQLGVSRKTTLEVFDRLIAEGFLRTRAGDGTFVADGLARLPGARPEPASARARAAGIWRKMPERMVMPMPPAGITLDCDFKGGVTDKTLFPFDAWRRCVNQALRTQARAGGGVASYRDPAGEQELRLGIARYLGFSRAVACNWQDVVVTQGAQQALDLLARVVIQPGDIVAVEEPGYPPARALFSALGARIAHVPVDGEGMVVGKLPRNARLVYVTPSHQFPLGMPMSLDRRVELLEWAGKRGAVIVEDDYDGEFRFEGRPVESLKSLDRAGLVAYVGTFSKTLFPDLRIGYVVPPATLREPLWNAKRIADCHSCMLTQTALGAFMLDGEYAKHLRRMHKTYAERRATLLDRLTGDLAPWFEPLPAMAGIHLVARLRKRWREERVVAAAREASVGLYGIRPFYAGDAVEQGMLFGYGGTSAQTIERGMTRLAALMPQLSR</sequence>
<keyword evidence="2" id="KW-0663">Pyridoxal phosphate</keyword>
<proteinExistence type="inferred from homology"/>
<keyword evidence="8" id="KW-1185">Reference proteome</keyword>
<dbReference type="GO" id="GO:0003700">
    <property type="term" value="F:DNA-binding transcription factor activity"/>
    <property type="evidence" value="ECO:0007669"/>
    <property type="project" value="InterPro"/>
</dbReference>
<dbReference type="InterPro" id="IPR015424">
    <property type="entry name" value="PyrdxlP-dep_Trfase"/>
</dbReference>
<reference evidence="7 8" key="1">
    <citation type="submission" date="2016-01" db="EMBL/GenBank/DDBJ databases">
        <authorList>
            <person name="Peeters C."/>
        </authorList>
    </citation>
    <scope>NUCLEOTIDE SEQUENCE [LARGE SCALE GENOMIC DNA]</scope>
    <source>
        <strain evidence="7">LMG 29315</strain>
    </source>
</reference>
<feature type="domain" description="HTH gntR-type" evidence="6">
    <location>
        <begin position="39"/>
        <end position="107"/>
    </location>
</feature>
<comment type="similarity">
    <text evidence="1">In the C-terminal section; belongs to the class-I pyridoxal-phosphate-dependent aminotransferase family.</text>
</comment>
<gene>
    <name evidence="7" type="ORF">AWB72_02476</name>
</gene>
<evidence type="ECO:0000256" key="5">
    <source>
        <dbReference type="ARBA" id="ARBA00023163"/>
    </source>
</evidence>
<comment type="caution">
    <text evidence="7">The sequence shown here is derived from an EMBL/GenBank/DDBJ whole genome shotgun (WGS) entry which is preliminary data.</text>
</comment>
<dbReference type="InterPro" id="IPR036390">
    <property type="entry name" value="WH_DNA-bd_sf"/>
</dbReference>
<evidence type="ECO:0000313" key="8">
    <source>
        <dbReference type="Proteomes" id="UP000198263"/>
    </source>
</evidence>
<dbReference type="AlphaFoldDB" id="A0A658QX04"/>
<dbReference type="SUPFAM" id="SSF53383">
    <property type="entry name" value="PLP-dependent transferases"/>
    <property type="match status" value="1"/>
</dbReference>
<dbReference type="Pfam" id="PF00155">
    <property type="entry name" value="Aminotran_1_2"/>
    <property type="match status" value="1"/>
</dbReference>
<dbReference type="InterPro" id="IPR051446">
    <property type="entry name" value="HTH_trans_reg/aminotransferase"/>
</dbReference>
<name>A0A658QX04_9BURK</name>
<accession>A0A658QX04</accession>
<dbReference type="EMBL" id="FCNV02000003">
    <property type="protein sequence ID" value="SAL29506.1"/>
    <property type="molecule type" value="Genomic_DNA"/>
</dbReference>
<dbReference type="GO" id="GO:0030170">
    <property type="term" value="F:pyridoxal phosphate binding"/>
    <property type="evidence" value="ECO:0007669"/>
    <property type="project" value="InterPro"/>
</dbReference>
<dbReference type="Proteomes" id="UP000198263">
    <property type="component" value="Unassembled WGS sequence"/>
</dbReference>
<dbReference type="InterPro" id="IPR015421">
    <property type="entry name" value="PyrdxlP-dep_Trfase_major"/>
</dbReference>
<evidence type="ECO:0000313" key="7">
    <source>
        <dbReference type="EMBL" id="SAL29506.1"/>
    </source>
</evidence>
<dbReference type="PANTHER" id="PTHR46577:SF1">
    <property type="entry name" value="HTH-TYPE TRANSCRIPTIONAL REGULATORY PROTEIN GABR"/>
    <property type="match status" value="1"/>
</dbReference>
<evidence type="ECO:0000256" key="3">
    <source>
        <dbReference type="ARBA" id="ARBA00023015"/>
    </source>
</evidence>
<evidence type="ECO:0000256" key="1">
    <source>
        <dbReference type="ARBA" id="ARBA00005384"/>
    </source>
</evidence>
<protein>
    <submittedName>
        <fullName evidence="7">GntR family transcriptional regulator</fullName>
    </submittedName>
</protein>
<dbReference type="InterPro" id="IPR036388">
    <property type="entry name" value="WH-like_DNA-bd_sf"/>
</dbReference>
<keyword evidence="3" id="KW-0805">Transcription regulation</keyword>
<organism evidence="7 8">
    <name type="scientific">Caballeronia concitans</name>
    <dbReference type="NCBI Taxonomy" id="1777133"/>
    <lineage>
        <taxon>Bacteria</taxon>
        <taxon>Pseudomonadati</taxon>
        <taxon>Pseudomonadota</taxon>
        <taxon>Betaproteobacteria</taxon>
        <taxon>Burkholderiales</taxon>
        <taxon>Burkholderiaceae</taxon>
        <taxon>Caballeronia</taxon>
    </lineage>
</organism>
<evidence type="ECO:0000256" key="2">
    <source>
        <dbReference type="ARBA" id="ARBA00022898"/>
    </source>
</evidence>
<dbReference type="SUPFAM" id="SSF46785">
    <property type="entry name" value="Winged helix' DNA-binding domain"/>
    <property type="match status" value="1"/>
</dbReference>
<dbReference type="PRINTS" id="PR00035">
    <property type="entry name" value="HTHGNTR"/>
</dbReference>
<dbReference type="InterPro" id="IPR004839">
    <property type="entry name" value="Aminotransferase_I/II_large"/>
</dbReference>
<dbReference type="Pfam" id="PF00392">
    <property type="entry name" value="GntR"/>
    <property type="match status" value="1"/>
</dbReference>
<dbReference type="Gene3D" id="1.10.10.10">
    <property type="entry name" value="Winged helix-like DNA-binding domain superfamily/Winged helix DNA-binding domain"/>
    <property type="match status" value="1"/>
</dbReference>
<evidence type="ECO:0000256" key="4">
    <source>
        <dbReference type="ARBA" id="ARBA00023125"/>
    </source>
</evidence>
<dbReference type="InterPro" id="IPR000524">
    <property type="entry name" value="Tscrpt_reg_HTH_GntR"/>
</dbReference>
<dbReference type="PROSITE" id="PS50949">
    <property type="entry name" value="HTH_GNTR"/>
    <property type="match status" value="1"/>
</dbReference>
<dbReference type="GO" id="GO:0003677">
    <property type="term" value="F:DNA binding"/>
    <property type="evidence" value="ECO:0007669"/>
    <property type="project" value="UniProtKB-KW"/>
</dbReference>
<dbReference type="CDD" id="cd00609">
    <property type="entry name" value="AAT_like"/>
    <property type="match status" value="1"/>
</dbReference>
<dbReference type="SMART" id="SM00345">
    <property type="entry name" value="HTH_GNTR"/>
    <property type="match status" value="1"/>
</dbReference>
<evidence type="ECO:0000259" key="6">
    <source>
        <dbReference type="PROSITE" id="PS50949"/>
    </source>
</evidence>
<dbReference type="PANTHER" id="PTHR46577">
    <property type="entry name" value="HTH-TYPE TRANSCRIPTIONAL REGULATORY PROTEIN GABR"/>
    <property type="match status" value="1"/>
</dbReference>
<dbReference type="Gene3D" id="3.40.640.10">
    <property type="entry name" value="Type I PLP-dependent aspartate aminotransferase-like (Major domain)"/>
    <property type="match status" value="1"/>
</dbReference>
<dbReference type="CDD" id="cd07377">
    <property type="entry name" value="WHTH_GntR"/>
    <property type="match status" value="1"/>
</dbReference>
<keyword evidence="5" id="KW-0804">Transcription</keyword>